<evidence type="ECO:0000313" key="7">
    <source>
        <dbReference type="Proteomes" id="UP000447873"/>
    </source>
</evidence>
<dbReference type="Proteomes" id="UP000433883">
    <property type="component" value="Unassembled WGS sequence"/>
</dbReference>
<dbReference type="OrthoDB" id="265717at2759"/>
<protein>
    <recommendedName>
        <fullName evidence="3">SET domain-containing protein</fullName>
    </recommendedName>
</protein>
<dbReference type="InterPro" id="IPR001214">
    <property type="entry name" value="SET_dom"/>
</dbReference>
<dbReference type="Gene3D" id="2.170.270.10">
    <property type="entry name" value="SET domain"/>
    <property type="match status" value="1"/>
</dbReference>
<dbReference type="SUPFAM" id="SSF82199">
    <property type="entry name" value="SET domain"/>
    <property type="match status" value="1"/>
</dbReference>
<feature type="signal peptide" evidence="2">
    <location>
        <begin position="1"/>
        <end position="17"/>
    </location>
</feature>
<dbReference type="InterPro" id="IPR046341">
    <property type="entry name" value="SET_dom_sf"/>
</dbReference>
<dbReference type="PROSITE" id="PS50280">
    <property type="entry name" value="SET"/>
    <property type="match status" value="1"/>
</dbReference>
<evidence type="ECO:0000313" key="8">
    <source>
        <dbReference type="Proteomes" id="UP000490939"/>
    </source>
</evidence>
<evidence type="ECO:0000313" key="4">
    <source>
        <dbReference type="EMBL" id="KAE9964231.1"/>
    </source>
</evidence>
<dbReference type="SMART" id="SM00317">
    <property type="entry name" value="SET"/>
    <property type="match status" value="1"/>
</dbReference>
<dbReference type="CDD" id="cd20071">
    <property type="entry name" value="SET_SMYD"/>
    <property type="match status" value="1"/>
</dbReference>
<dbReference type="InterPro" id="IPR053185">
    <property type="entry name" value="SET_domain_protein"/>
</dbReference>
<evidence type="ECO:0000259" key="3">
    <source>
        <dbReference type="PROSITE" id="PS50280"/>
    </source>
</evidence>
<dbReference type="EMBL" id="WNWQ01000727">
    <property type="protein sequence ID" value="KAE9964231.1"/>
    <property type="molecule type" value="Genomic_DNA"/>
</dbReference>
<feature type="compositionally biased region" description="Pro residues" evidence="1">
    <location>
        <begin position="249"/>
        <end position="258"/>
    </location>
</feature>
<dbReference type="EMBL" id="WNWR01000060">
    <property type="protein sequence ID" value="KAE9992374.1"/>
    <property type="molecule type" value="Genomic_DNA"/>
</dbReference>
<dbReference type="Proteomes" id="UP000447873">
    <property type="component" value="Unassembled WGS sequence"/>
</dbReference>
<sequence>MSKALLLSAVLIGSVTSTLPIPSSSPPPETISWQSPSHSCPGPPEPYTILPSPGKGLGVFALHDLDPGTIIMREPPILTIPRPPFKKGSGYPMPAISHLVRSAFTNLTPSQQSQITNLTFHASEPEKSQADVLGLIFRSNAYKTGDEIALFPKIARINHSCRPNTSYYWNAKLQRRIVYANRRIEKGEELSDSYISLLVTKDERRKSLEPYGFKCHCEACQTNTKASDTRRTKIKKTFTELDQASTLPLPAPPNPNTNPPSHNEAHKNAQKAAHLVSMLQAEGLADYYATAFRYAALFHMKIGEWGKAAKWANMGYELRVMEDPESAYAMEMFEITGECIEGWKEELRGRRVLKGEV</sequence>
<evidence type="ECO:0000256" key="2">
    <source>
        <dbReference type="SAM" id="SignalP"/>
    </source>
</evidence>
<keyword evidence="8" id="KW-1185">Reference proteome</keyword>
<dbReference type="AlphaFoldDB" id="A0A8H3VT50"/>
<dbReference type="Pfam" id="PF00856">
    <property type="entry name" value="SET"/>
    <property type="match status" value="1"/>
</dbReference>
<evidence type="ECO:0000256" key="1">
    <source>
        <dbReference type="SAM" id="MobiDB-lite"/>
    </source>
</evidence>
<dbReference type="EMBL" id="WNWS01000083">
    <property type="protein sequence ID" value="KAE9981880.1"/>
    <property type="molecule type" value="Genomic_DNA"/>
</dbReference>
<gene>
    <name evidence="4" type="ORF">BLS_008533</name>
    <name evidence="6" type="ORF">EG327_009209</name>
    <name evidence="5" type="ORF">EG328_011336</name>
</gene>
<feature type="domain" description="SET" evidence="3">
    <location>
        <begin position="45"/>
        <end position="195"/>
    </location>
</feature>
<name>A0A8H3VT50_VENIN</name>
<reference evidence="6 8" key="1">
    <citation type="submission" date="2019-07" db="EMBL/GenBank/DDBJ databases">
        <title>Venturia inaequalis Genome Resource.</title>
        <authorList>
            <person name="Lichtner F.J."/>
        </authorList>
    </citation>
    <scope>NUCLEOTIDE SEQUENCE [LARGE SCALE GENOMIC DNA]</scope>
    <source>
        <strain evidence="5 7">120213</strain>
        <strain evidence="4">Bline_iso_100314</strain>
        <strain evidence="6 8">DMI_063113</strain>
    </source>
</reference>
<dbReference type="Proteomes" id="UP000490939">
    <property type="component" value="Unassembled WGS sequence"/>
</dbReference>
<accession>A0A8H3VT50</accession>
<feature type="region of interest" description="Disordered" evidence="1">
    <location>
        <begin position="18"/>
        <end position="46"/>
    </location>
</feature>
<organism evidence="6 8">
    <name type="scientific">Venturia inaequalis</name>
    <name type="common">Apple scab fungus</name>
    <dbReference type="NCBI Taxonomy" id="5025"/>
    <lineage>
        <taxon>Eukaryota</taxon>
        <taxon>Fungi</taxon>
        <taxon>Dikarya</taxon>
        <taxon>Ascomycota</taxon>
        <taxon>Pezizomycotina</taxon>
        <taxon>Dothideomycetes</taxon>
        <taxon>Pleosporomycetidae</taxon>
        <taxon>Venturiales</taxon>
        <taxon>Venturiaceae</taxon>
        <taxon>Venturia</taxon>
    </lineage>
</organism>
<evidence type="ECO:0000313" key="5">
    <source>
        <dbReference type="EMBL" id="KAE9981880.1"/>
    </source>
</evidence>
<feature type="chain" id="PRO_5044690946" description="SET domain-containing protein" evidence="2">
    <location>
        <begin position="18"/>
        <end position="357"/>
    </location>
</feature>
<keyword evidence="2" id="KW-0732">Signal</keyword>
<feature type="region of interest" description="Disordered" evidence="1">
    <location>
        <begin position="244"/>
        <end position="268"/>
    </location>
</feature>
<proteinExistence type="predicted"/>
<dbReference type="PANTHER" id="PTHR47332">
    <property type="entry name" value="SET DOMAIN-CONTAINING PROTEIN 5"/>
    <property type="match status" value="1"/>
</dbReference>
<comment type="caution">
    <text evidence="6">The sequence shown here is derived from an EMBL/GenBank/DDBJ whole genome shotgun (WGS) entry which is preliminary data.</text>
</comment>
<evidence type="ECO:0000313" key="6">
    <source>
        <dbReference type="EMBL" id="KAE9992374.1"/>
    </source>
</evidence>
<dbReference type="PANTHER" id="PTHR47332:SF4">
    <property type="entry name" value="SET DOMAIN-CONTAINING PROTEIN 5"/>
    <property type="match status" value="1"/>
</dbReference>